<accession>A0AAE1Z7G1</accession>
<evidence type="ECO:0000256" key="1">
    <source>
        <dbReference type="SAM" id="MobiDB-lite"/>
    </source>
</evidence>
<feature type="domain" description="SOCS box" evidence="2">
    <location>
        <begin position="733"/>
        <end position="769"/>
    </location>
</feature>
<dbReference type="AlphaFoldDB" id="A0AAE1Z7G1"/>
<feature type="region of interest" description="Disordered" evidence="1">
    <location>
        <begin position="437"/>
        <end position="457"/>
    </location>
</feature>
<comment type="caution">
    <text evidence="3">The sequence shown here is derived from an EMBL/GenBank/DDBJ whole genome shotgun (WGS) entry which is preliminary data.</text>
</comment>
<dbReference type="Proteomes" id="UP001292079">
    <property type="component" value="Unassembled WGS sequence"/>
</dbReference>
<feature type="compositionally biased region" description="Polar residues" evidence="1">
    <location>
        <begin position="437"/>
        <end position="449"/>
    </location>
</feature>
<evidence type="ECO:0000259" key="2">
    <source>
        <dbReference type="SMART" id="SM00969"/>
    </source>
</evidence>
<reference evidence="3" key="1">
    <citation type="submission" date="2022-04" db="EMBL/GenBank/DDBJ databases">
        <authorList>
            <person name="Xu L."/>
            <person name="Lv Z."/>
        </authorList>
    </citation>
    <scope>NUCLEOTIDE SEQUENCE</scope>
    <source>
        <strain evidence="3">LV_2022a</strain>
    </source>
</reference>
<evidence type="ECO:0000313" key="4">
    <source>
        <dbReference type="Proteomes" id="UP001292079"/>
    </source>
</evidence>
<dbReference type="SMART" id="SM00969">
    <property type="entry name" value="SOCS_box"/>
    <property type="match status" value="1"/>
</dbReference>
<sequence>MGLEESKIGHTSKLNCNAPNLCFFAPVLPGRIIHQCTLELWKKSHRELFNFSDKVMVCTYQVPHDCTSAFCLTRQNIVNFRKSCSVFSLRKRREYTKMAEHFEYNHIPAHLSSIQNLHFKSVLDLHSGLAVVHLARDMITQFALVDLRINKFLGSFGRQTIHFSPESTIGKISPDGTYCLVRLPWSSNKRVYILKLYNLRNSELVSELPLANSSNYDDLPSNNSRLPLAPYQENNRDSNIRPSYGVSSTSSSFTANFRGNIQNENQLQIGPARSSQVLFAFDPRFVNSRIAITNVDFPNCLNSQKLSSNWVPGIQATISLVKLPTWECLGSTNKLCSWSPSSRHGSPFVNNATYRDPTRRRRSSDANHFGGFPNPNSLNYTFPHIMSIFYSRDGYFLFAITTESRNCRCSIIGNVNHSVNSLSSDLSGYADDAYNSLSSSRSTNNGTEGTRSHQRAMGSVQCIESNPRYNSKINSTSPMLAPTLPGCTTLWLTIFNSDTLERLRILRFDRSICPIHTCPTNYLPVMSRCGSRIALITRQAVGFYDNTGNQTTNINSREYLLSSCKTLPVSLRHSIPSISVEACSDSQWMSNKGACQEISKENSGRRTEFKKQQPFVVPSCLFTQPRNLNLSHHLSTSLPSPLSKVHLSSASSPFRQITGGCSSSELSVSSYRPMAVSFESSFMRTQCNSPGSSAVVPTCAGGNSGAATFGGVTTVINSTVQIDVLLVYQLPPPPKLQALVRQRIRQLCKDEYLEQLDLPRRIISYLQFEPSYSCAGSCISRSNSSTRTVRSDSFDL</sequence>
<proteinExistence type="predicted"/>
<reference evidence="3" key="2">
    <citation type="journal article" date="2023" name="Infect Dis Poverty">
        <title>Chromosome-scale genome of the human blood fluke Schistosoma mekongi and its implications for public health.</title>
        <authorList>
            <person name="Zhou M."/>
            <person name="Xu L."/>
            <person name="Xu D."/>
            <person name="Chen W."/>
            <person name="Khan J."/>
            <person name="Hu Y."/>
            <person name="Huang H."/>
            <person name="Wei H."/>
            <person name="Zhang Y."/>
            <person name="Chusongsang P."/>
            <person name="Tanasarnprasert K."/>
            <person name="Hu X."/>
            <person name="Limpanont Y."/>
            <person name="Lv Z."/>
        </authorList>
    </citation>
    <scope>NUCLEOTIDE SEQUENCE</scope>
    <source>
        <strain evidence="3">LV_2022a</strain>
    </source>
</reference>
<gene>
    <name evidence="3" type="ORF">MN116_008436</name>
</gene>
<protein>
    <recommendedName>
        <fullName evidence="2">SOCS box domain-containing protein</fullName>
    </recommendedName>
</protein>
<dbReference type="InterPro" id="IPR001496">
    <property type="entry name" value="SOCS_box"/>
</dbReference>
<keyword evidence="4" id="KW-1185">Reference proteome</keyword>
<name>A0AAE1Z7G1_SCHME</name>
<dbReference type="Pfam" id="PF07525">
    <property type="entry name" value="SOCS_box"/>
    <property type="match status" value="1"/>
</dbReference>
<feature type="region of interest" description="Disordered" evidence="1">
    <location>
        <begin position="349"/>
        <end position="369"/>
    </location>
</feature>
<dbReference type="EMBL" id="JALJAT010000007">
    <property type="protein sequence ID" value="KAK4468284.1"/>
    <property type="molecule type" value="Genomic_DNA"/>
</dbReference>
<organism evidence="3 4">
    <name type="scientific">Schistosoma mekongi</name>
    <name type="common">Parasitic worm</name>
    <dbReference type="NCBI Taxonomy" id="38744"/>
    <lineage>
        <taxon>Eukaryota</taxon>
        <taxon>Metazoa</taxon>
        <taxon>Spiralia</taxon>
        <taxon>Lophotrochozoa</taxon>
        <taxon>Platyhelminthes</taxon>
        <taxon>Trematoda</taxon>
        <taxon>Digenea</taxon>
        <taxon>Strigeidida</taxon>
        <taxon>Schistosomatoidea</taxon>
        <taxon>Schistosomatidae</taxon>
        <taxon>Schistosoma</taxon>
    </lineage>
</organism>
<evidence type="ECO:0000313" key="3">
    <source>
        <dbReference type="EMBL" id="KAK4468284.1"/>
    </source>
</evidence>